<evidence type="ECO:0000259" key="4">
    <source>
        <dbReference type="Pfam" id="PF15615"/>
    </source>
</evidence>
<keyword evidence="6" id="KW-1185">Reference proteome</keyword>
<gene>
    <name evidence="5" type="ORF">DespoDRAFT_01876</name>
</gene>
<dbReference type="InterPro" id="IPR029024">
    <property type="entry name" value="TerB-like"/>
</dbReference>
<evidence type="ECO:0000259" key="3">
    <source>
        <dbReference type="Pfam" id="PF13208"/>
    </source>
</evidence>
<dbReference type="CDD" id="cd07176">
    <property type="entry name" value="terB"/>
    <property type="match status" value="1"/>
</dbReference>
<dbReference type="eggNOG" id="COG3793">
    <property type="taxonomic scope" value="Bacteria"/>
</dbReference>
<feature type="domain" description="Co-chaperone DjlA N-terminal" evidence="2">
    <location>
        <begin position="500"/>
        <end position="603"/>
    </location>
</feature>
<dbReference type="InterPro" id="IPR007791">
    <property type="entry name" value="DjlA_N"/>
</dbReference>
<proteinExistence type="predicted"/>
<name>I5B2S3_9BACT</name>
<dbReference type="InterPro" id="IPR025266">
    <property type="entry name" value="TerB_N"/>
</dbReference>
<reference evidence="5 6" key="2">
    <citation type="submission" date="2012-02" db="EMBL/GenBank/DDBJ databases">
        <title>Improved High-Quality Draft sequence of Desulfobacter postgatei 2ac9.</title>
        <authorList>
            <consortium name="US DOE Joint Genome Institute"/>
            <person name="Lucas S."/>
            <person name="Han J."/>
            <person name="Lapidus A."/>
            <person name="Cheng J.-F."/>
            <person name="Goodwin L."/>
            <person name="Pitluck S."/>
            <person name="Peters L."/>
            <person name="Ovchinnikova G."/>
            <person name="Held B."/>
            <person name="Detter J.C."/>
            <person name="Han C."/>
            <person name="Tapia R."/>
            <person name="Land M."/>
            <person name="Hauser L."/>
            <person name="Kyrpides N."/>
            <person name="Ivanova N."/>
            <person name="Pagani I."/>
            <person name="Orellana R."/>
            <person name="Lovley D."/>
            <person name="Woyke T."/>
        </authorList>
    </citation>
    <scope>NUCLEOTIDE SEQUENCE [LARGE SCALE GENOMIC DNA]</scope>
    <source>
        <strain evidence="5 6">2ac9</strain>
    </source>
</reference>
<evidence type="ECO:0000259" key="2">
    <source>
        <dbReference type="Pfam" id="PF05099"/>
    </source>
</evidence>
<protein>
    <submittedName>
        <fullName evidence="5">Tellurite resistance protein</fullName>
    </submittedName>
</protein>
<dbReference type="Pfam" id="PF13208">
    <property type="entry name" value="TerB_N"/>
    <property type="match status" value="1"/>
</dbReference>
<feature type="domain" description="TerB-C" evidence="4">
    <location>
        <begin position="625"/>
        <end position="757"/>
    </location>
</feature>
<feature type="region of interest" description="Disordered" evidence="1">
    <location>
        <begin position="25"/>
        <end position="44"/>
    </location>
</feature>
<dbReference type="Gene3D" id="1.10.3680.10">
    <property type="entry name" value="TerB-like"/>
    <property type="match status" value="1"/>
</dbReference>
<feature type="domain" description="TerB N-terminal" evidence="3">
    <location>
        <begin position="88"/>
        <end position="290"/>
    </location>
</feature>
<dbReference type="AlphaFoldDB" id="I5B2S3"/>
<feature type="region of interest" description="Disordered" evidence="1">
    <location>
        <begin position="613"/>
        <end position="635"/>
    </location>
</feature>
<dbReference type="STRING" id="879212.DespoDRAFT_01876"/>
<sequence length="758" mass="84353">MEFWLLVGGAVILYYAIKAMATPSKQQAQKNNRPSSKNEVSVSMATSNRVVANSNRYDDDDLATFSISYAYDEEKSKNKTPGKWIKSSESIIINGHAITGGNFYFGGKLSSLDGYGTEASLVDDSLKIENKPSTFEDESLGYWPKFISLTPKGRGAFLSWLSGNRSDPDTPLGYVFIYFYGIERRITVDSLKQEVDDTEFKALFDEVLRLKGIYGSSRSFSNYATRLLEIMCLLRPHVVSHPELGKTPQRDSLLFKHRLATTVNDEKPIPAELALAWIRFYPDYNLKKPARRCGYEFSQMFTRLYSKKYGDGIVVKPNKIRLRIEYHPASSSLRGISLPQQDLPDPSNLKGPVNKLIAIADECTAELDAYSRYLAKPDTSRTDIEAVLLLPDELSDLRATLGLGKFKKWADDAISTKKGLVDVEEFWTYTKSPLPSKINKKEAELIQNLAQKAGYGIAPDTRYHHAKTSADGKLVLFPEGHSKYFEPSKAYSEMGMALRLGAMVATIDSHVDQAELNLLTQLIDYDTNLSPTEKQSLHAYLIWRLNTPSNITGLKARLETLGKTEKAAVSRILVGVAMADGKIDPEEIKQLEKLYTLLGLDKALVTGDIHGMSSGKAGLRPSSSQSETTSSTPTSFQLNESILAIHESETKDVQSMLGAIFVEEEPTGEPGNSTTDSTTIEEEIGIDKRHYALFESLIRKDKWTREEVEALCRDSGLMVSGALETINDWSFDKADAAVIEEDGDAIYVDQEIVEEIEG</sequence>
<reference evidence="5 6" key="1">
    <citation type="submission" date="2011-09" db="EMBL/GenBank/DDBJ databases">
        <authorList>
            <consortium name="US DOE Joint Genome Institute (JGI-PGF)"/>
            <person name="Lucas S."/>
            <person name="Han J."/>
            <person name="Lapidus A."/>
            <person name="Cheng J.-F."/>
            <person name="Goodwin L."/>
            <person name="Pitluck S."/>
            <person name="Peters L."/>
            <person name="Land M.L."/>
            <person name="Hauser L."/>
            <person name="Orellana R."/>
            <person name="Lovley D."/>
            <person name="Woyke T.J."/>
        </authorList>
    </citation>
    <scope>NUCLEOTIDE SEQUENCE [LARGE SCALE GENOMIC DNA]</scope>
    <source>
        <strain evidence="5 6">2ac9</strain>
    </source>
</reference>
<accession>I5B2S3</accession>
<dbReference type="SUPFAM" id="SSF158682">
    <property type="entry name" value="TerB-like"/>
    <property type="match status" value="1"/>
</dbReference>
<feature type="compositionally biased region" description="Low complexity" evidence="1">
    <location>
        <begin position="622"/>
        <end position="635"/>
    </location>
</feature>
<evidence type="ECO:0000256" key="1">
    <source>
        <dbReference type="SAM" id="MobiDB-lite"/>
    </source>
</evidence>
<organism evidence="5 6">
    <name type="scientific">Desulfobacter postgatei 2ac9</name>
    <dbReference type="NCBI Taxonomy" id="879212"/>
    <lineage>
        <taxon>Bacteria</taxon>
        <taxon>Pseudomonadati</taxon>
        <taxon>Thermodesulfobacteriota</taxon>
        <taxon>Desulfobacteria</taxon>
        <taxon>Desulfobacterales</taxon>
        <taxon>Desulfobacteraceae</taxon>
        <taxon>Desulfobacter</taxon>
    </lineage>
</organism>
<dbReference type="InterPro" id="IPR028932">
    <property type="entry name" value="TerB-C"/>
</dbReference>
<dbReference type="Proteomes" id="UP000005778">
    <property type="component" value="Chromosome"/>
</dbReference>
<dbReference type="EMBL" id="CM001488">
    <property type="protein sequence ID" value="EIM63786.1"/>
    <property type="molecule type" value="Genomic_DNA"/>
</dbReference>
<evidence type="ECO:0000313" key="5">
    <source>
        <dbReference type="EMBL" id="EIM63786.1"/>
    </source>
</evidence>
<evidence type="ECO:0000313" key="6">
    <source>
        <dbReference type="Proteomes" id="UP000005778"/>
    </source>
</evidence>
<dbReference type="Pfam" id="PF15615">
    <property type="entry name" value="TerB_C"/>
    <property type="match status" value="1"/>
</dbReference>
<dbReference type="HOGENOM" id="CLU_013355_0_0_7"/>
<dbReference type="Pfam" id="PF05099">
    <property type="entry name" value="TerB"/>
    <property type="match status" value="1"/>
</dbReference>
<dbReference type="OrthoDB" id="227636at2"/>
<dbReference type="RefSeq" id="WP_004073075.1">
    <property type="nucleotide sequence ID" value="NZ_CM001488.1"/>
</dbReference>